<dbReference type="GO" id="GO:0016887">
    <property type="term" value="F:ATP hydrolysis activity"/>
    <property type="evidence" value="ECO:0007669"/>
    <property type="project" value="InterPro"/>
</dbReference>
<protein>
    <submittedName>
        <fullName evidence="6">Manganese/zinc/iron transport system ATP-binding protein</fullName>
    </submittedName>
</protein>
<gene>
    <name evidence="6" type="ORF">SAMN05518683_11515</name>
</gene>
<dbReference type="OrthoDB" id="9806726at2"/>
<dbReference type="GO" id="GO:0005524">
    <property type="term" value="F:ATP binding"/>
    <property type="evidence" value="ECO:0007669"/>
    <property type="project" value="UniProtKB-KW"/>
</dbReference>
<keyword evidence="7" id="KW-1185">Reference proteome</keyword>
<dbReference type="FunFam" id="3.40.50.300:FF:000134">
    <property type="entry name" value="Iron-enterobactin ABC transporter ATP-binding protein"/>
    <property type="match status" value="1"/>
</dbReference>
<dbReference type="AlphaFoldDB" id="A0A1I5V5A5"/>
<evidence type="ECO:0000259" key="5">
    <source>
        <dbReference type="PROSITE" id="PS50893"/>
    </source>
</evidence>
<evidence type="ECO:0000313" key="6">
    <source>
        <dbReference type="EMBL" id="SFQ02116.1"/>
    </source>
</evidence>
<sequence length="252" mass="28131">MSDALDVQNITVAYQESTVLENAAFSVPQGKLVGIVGPNGAGKSTLLKAVLDLVPKLHGRAVFFGDELKKVRSSIGYVPQRGEVDWDFPTNALDVVTMGRYGHVGLFRRPRKQDREVAFQSLKELGMEDYAKRQIRQLSGGQQQRVFLARAMAQDASLYIMDEPFAGIDAKTERAIIELMQKWKQQNKTIIVVHHDLQTAREYFDWMILLNKQVVAQGPTEEVFTKEKLQQAYGGQLAFLQSAASEETGGLS</sequence>
<keyword evidence="2" id="KW-0813">Transport</keyword>
<evidence type="ECO:0000313" key="7">
    <source>
        <dbReference type="Proteomes" id="UP000198892"/>
    </source>
</evidence>
<dbReference type="PANTHER" id="PTHR42734:SF5">
    <property type="entry name" value="IRON TRANSPORT SYSTEM ATP-BINDING PROTEIN HI_0361-RELATED"/>
    <property type="match status" value="1"/>
</dbReference>
<dbReference type="SMART" id="SM00382">
    <property type="entry name" value="AAA"/>
    <property type="match status" value="1"/>
</dbReference>
<keyword evidence="4 6" id="KW-0067">ATP-binding</keyword>
<evidence type="ECO:0000256" key="1">
    <source>
        <dbReference type="ARBA" id="ARBA00005417"/>
    </source>
</evidence>
<proteinExistence type="inferred from homology"/>
<dbReference type="InterPro" id="IPR017871">
    <property type="entry name" value="ABC_transporter-like_CS"/>
</dbReference>
<dbReference type="Pfam" id="PF00005">
    <property type="entry name" value="ABC_tran"/>
    <property type="match status" value="1"/>
</dbReference>
<dbReference type="CDD" id="cd03235">
    <property type="entry name" value="ABC_Metallic_Cations"/>
    <property type="match status" value="1"/>
</dbReference>
<dbReference type="Gene3D" id="3.40.50.300">
    <property type="entry name" value="P-loop containing nucleotide triphosphate hydrolases"/>
    <property type="match status" value="1"/>
</dbReference>
<name>A0A1I5V5A5_9BACI</name>
<dbReference type="InterPro" id="IPR027417">
    <property type="entry name" value="P-loop_NTPase"/>
</dbReference>
<evidence type="ECO:0000256" key="2">
    <source>
        <dbReference type="ARBA" id="ARBA00022448"/>
    </source>
</evidence>
<evidence type="ECO:0000256" key="4">
    <source>
        <dbReference type="ARBA" id="ARBA00022840"/>
    </source>
</evidence>
<feature type="domain" description="ABC transporter" evidence="5">
    <location>
        <begin position="5"/>
        <end position="237"/>
    </location>
</feature>
<reference evidence="7" key="1">
    <citation type="submission" date="2016-10" db="EMBL/GenBank/DDBJ databases">
        <authorList>
            <person name="Varghese N."/>
            <person name="Submissions S."/>
        </authorList>
    </citation>
    <scope>NUCLEOTIDE SEQUENCE [LARGE SCALE GENOMIC DNA]</scope>
    <source>
        <strain evidence="7">S7</strain>
    </source>
</reference>
<dbReference type="PANTHER" id="PTHR42734">
    <property type="entry name" value="METAL TRANSPORT SYSTEM ATP-BINDING PROTEIN TM_0124-RELATED"/>
    <property type="match status" value="1"/>
</dbReference>
<dbReference type="EMBL" id="FOXD01000015">
    <property type="protein sequence ID" value="SFQ02116.1"/>
    <property type="molecule type" value="Genomic_DNA"/>
</dbReference>
<dbReference type="SUPFAM" id="SSF52540">
    <property type="entry name" value="P-loop containing nucleoside triphosphate hydrolases"/>
    <property type="match status" value="1"/>
</dbReference>
<dbReference type="PROSITE" id="PS50893">
    <property type="entry name" value="ABC_TRANSPORTER_2"/>
    <property type="match status" value="1"/>
</dbReference>
<dbReference type="PROSITE" id="PS00211">
    <property type="entry name" value="ABC_TRANSPORTER_1"/>
    <property type="match status" value="1"/>
</dbReference>
<organism evidence="6 7">
    <name type="scientific">Salibacterium halotolerans</name>
    <dbReference type="NCBI Taxonomy" id="1884432"/>
    <lineage>
        <taxon>Bacteria</taxon>
        <taxon>Bacillati</taxon>
        <taxon>Bacillota</taxon>
        <taxon>Bacilli</taxon>
        <taxon>Bacillales</taxon>
        <taxon>Bacillaceae</taxon>
    </lineage>
</organism>
<dbReference type="Proteomes" id="UP000198892">
    <property type="component" value="Unassembled WGS sequence"/>
</dbReference>
<keyword evidence="3" id="KW-0547">Nucleotide-binding</keyword>
<dbReference type="InterPro" id="IPR003593">
    <property type="entry name" value="AAA+_ATPase"/>
</dbReference>
<evidence type="ECO:0000256" key="3">
    <source>
        <dbReference type="ARBA" id="ARBA00022741"/>
    </source>
</evidence>
<dbReference type="RefSeq" id="WP_093338036.1">
    <property type="nucleotide sequence ID" value="NZ_FOXD01000015.1"/>
</dbReference>
<dbReference type="STRING" id="1884432.SAMN05518683_11515"/>
<accession>A0A1I5V5A5</accession>
<comment type="similarity">
    <text evidence="1">Belongs to the ABC transporter superfamily.</text>
</comment>
<dbReference type="InterPro" id="IPR050153">
    <property type="entry name" value="Metal_Ion_Import_ABC"/>
</dbReference>
<dbReference type="InterPro" id="IPR003439">
    <property type="entry name" value="ABC_transporter-like_ATP-bd"/>
</dbReference>